<feature type="region of interest" description="Disordered" evidence="1">
    <location>
        <begin position="52"/>
        <end position="89"/>
    </location>
</feature>
<name>A0A2K3JWL1_TRIPR</name>
<organism evidence="2 3">
    <name type="scientific">Trifolium pratense</name>
    <name type="common">Red clover</name>
    <dbReference type="NCBI Taxonomy" id="57577"/>
    <lineage>
        <taxon>Eukaryota</taxon>
        <taxon>Viridiplantae</taxon>
        <taxon>Streptophyta</taxon>
        <taxon>Embryophyta</taxon>
        <taxon>Tracheophyta</taxon>
        <taxon>Spermatophyta</taxon>
        <taxon>Magnoliopsida</taxon>
        <taxon>eudicotyledons</taxon>
        <taxon>Gunneridae</taxon>
        <taxon>Pentapetalae</taxon>
        <taxon>rosids</taxon>
        <taxon>fabids</taxon>
        <taxon>Fabales</taxon>
        <taxon>Fabaceae</taxon>
        <taxon>Papilionoideae</taxon>
        <taxon>50 kb inversion clade</taxon>
        <taxon>NPAAA clade</taxon>
        <taxon>Hologalegina</taxon>
        <taxon>IRL clade</taxon>
        <taxon>Trifolieae</taxon>
        <taxon>Trifolium</taxon>
    </lineage>
</organism>
<feature type="region of interest" description="Disordered" evidence="1">
    <location>
        <begin position="131"/>
        <end position="154"/>
    </location>
</feature>
<feature type="compositionally biased region" description="Basic residues" evidence="1">
    <location>
        <begin position="18"/>
        <end position="35"/>
    </location>
</feature>
<reference evidence="2 3" key="1">
    <citation type="journal article" date="2014" name="Am. J. Bot.">
        <title>Genome assembly and annotation for red clover (Trifolium pratense; Fabaceae).</title>
        <authorList>
            <person name="Istvanek J."/>
            <person name="Jaros M."/>
            <person name="Krenek A."/>
            <person name="Repkova J."/>
        </authorList>
    </citation>
    <scope>NUCLEOTIDE SEQUENCE [LARGE SCALE GENOMIC DNA]</scope>
    <source>
        <strain evidence="3">cv. Tatra</strain>
        <tissue evidence="2">Young leaves</tissue>
    </source>
</reference>
<feature type="compositionally biased region" description="Low complexity" evidence="1">
    <location>
        <begin position="63"/>
        <end position="85"/>
    </location>
</feature>
<proteinExistence type="predicted"/>
<evidence type="ECO:0000313" key="3">
    <source>
        <dbReference type="Proteomes" id="UP000236291"/>
    </source>
</evidence>
<accession>A0A2K3JWL1</accession>
<evidence type="ECO:0000313" key="2">
    <source>
        <dbReference type="EMBL" id="PNX58449.1"/>
    </source>
</evidence>
<comment type="caution">
    <text evidence="2">The sequence shown here is derived from an EMBL/GenBank/DDBJ whole genome shotgun (WGS) entry which is preliminary data.</text>
</comment>
<evidence type="ECO:0000256" key="1">
    <source>
        <dbReference type="SAM" id="MobiDB-lite"/>
    </source>
</evidence>
<dbReference type="Proteomes" id="UP000236291">
    <property type="component" value="Unassembled WGS sequence"/>
</dbReference>
<dbReference type="EMBL" id="ASHM01127723">
    <property type="protein sequence ID" value="PNX58449.1"/>
    <property type="molecule type" value="Genomic_DNA"/>
</dbReference>
<evidence type="ECO:0008006" key="4">
    <source>
        <dbReference type="Google" id="ProtNLM"/>
    </source>
</evidence>
<feature type="region of interest" description="Disordered" evidence="1">
    <location>
        <begin position="1"/>
        <end position="35"/>
    </location>
</feature>
<dbReference type="AlphaFoldDB" id="A0A2K3JWL1"/>
<sequence>MKGDLSGARQQKVNQKDPRRRKERGLLRHPLHSIKKVARLPPKDRCAALKALKKQVRRRRGGDNVNRSCSMSRRASPAESSSSSSVNNDWQNWVAMQGTEQMTVDDIWGLGKTIGVKFQGDNVNLFNVLSRAGRVKKGPSSSQKGKGARKEAEC</sequence>
<gene>
    <name evidence="2" type="ORF">L195_g059196</name>
</gene>
<reference evidence="2 3" key="2">
    <citation type="journal article" date="2017" name="Front. Plant Sci.">
        <title>Gene Classification and Mining of Molecular Markers Useful in Red Clover (Trifolium pratense) Breeding.</title>
        <authorList>
            <person name="Istvanek J."/>
            <person name="Dluhosova J."/>
            <person name="Dluhos P."/>
            <person name="Patkova L."/>
            <person name="Nedelnik J."/>
            <person name="Repkova J."/>
        </authorList>
    </citation>
    <scope>NUCLEOTIDE SEQUENCE [LARGE SCALE GENOMIC DNA]</scope>
    <source>
        <strain evidence="3">cv. Tatra</strain>
        <tissue evidence="2">Young leaves</tissue>
    </source>
</reference>
<protein>
    <recommendedName>
        <fullName evidence="4">Sulfate transporter</fullName>
    </recommendedName>
</protein>